<dbReference type="GO" id="GO:0051536">
    <property type="term" value="F:iron-sulfur cluster binding"/>
    <property type="evidence" value="ECO:0007669"/>
    <property type="project" value="UniProtKB-KW"/>
</dbReference>
<name>A0A564TBM1_9FIRM</name>
<dbReference type="Pfam" id="PF12801">
    <property type="entry name" value="Fer4_5"/>
    <property type="match status" value="2"/>
</dbReference>
<feature type="transmembrane region" description="Helical" evidence="7">
    <location>
        <begin position="205"/>
        <end position="224"/>
    </location>
</feature>
<keyword evidence="5" id="KW-0411">Iron-sulfur</keyword>
<dbReference type="InterPro" id="IPR017896">
    <property type="entry name" value="4Fe4S_Fe-S-bd"/>
</dbReference>
<dbReference type="PROSITE" id="PS00198">
    <property type="entry name" value="4FE4S_FER_1"/>
    <property type="match status" value="1"/>
</dbReference>
<evidence type="ECO:0000313" key="10">
    <source>
        <dbReference type="Proteomes" id="UP000358366"/>
    </source>
</evidence>
<evidence type="ECO:0000256" key="7">
    <source>
        <dbReference type="SAM" id="Phobius"/>
    </source>
</evidence>
<feature type="transmembrane region" description="Helical" evidence="7">
    <location>
        <begin position="41"/>
        <end position="60"/>
    </location>
</feature>
<dbReference type="AlphaFoldDB" id="A0A564TBM1"/>
<evidence type="ECO:0000256" key="3">
    <source>
        <dbReference type="ARBA" id="ARBA00022723"/>
    </source>
</evidence>
<dbReference type="PROSITE" id="PS51379">
    <property type="entry name" value="4FE4S_FER_2"/>
    <property type="match status" value="1"/>
</dbReference>
<organism evidence="9 10">
    <name type="scientific">Dorea formicigenerans</name>
    <dbReference type="NCBI Taxonomy" id="39486"/>
    <lineage>
        <taxon>Bacteria</taxon>
        <taxon>Bacillati</taxon>
        <taxon>Bacillota</taxon>
        <taxon>Clostridia</taxon>
        <taxon>Lachnospirales</taxon>
        <taxon>Lachnospiraceae</taxon>
        <taxon>Dorea</taxon>
    </lineage>
</organism>
<evidence type="ECO:0000256" key="1">
    <source>
        <dbReference type="ARBA" id="ARBA00004236"/>
    </source>
</evidence>
<evidence type="ECO:0000256" key="2">
    <source>
        <dbReference type="ARBA" id="ARBA00022475"/>
    </source>
</evidence>
<evidence type="ECO:0000259" key="8">
    <source>
        <dbReference type="PROSITE" id="PS51379"/>
    </source>
</evidence>
<feature type="transmembrane region" description="Helical" evidence="7">
    <location>
        <begin position="178"/>
        <end position="198"/>
    </location>
</feature>
<feature type="transmembrane region" description="Helical" evidence="7">
    <location>
        <begin position="72"/>
        <end position="91"/>
    </location>
</feature>
<keyword evidence="7" id="KW-0812">Transmembrane</keyword>
<dbReference type="InterPro" id="IPR017900">
    <property type="entry name" value="4Fe4S_Fe_S_CS"/>
</dbReference>
<keyword evidence="2" id="KW-1003">Cell membrane</keyword>
<dbReference type="PANTHER" id="PTHR30224">
    <property type="entry name" value="ELECTRON TRANSPORT PROTEIN"/>
    <property type="match status" value="1"/>
</dbReference>
<feature type="transmembrane region" description="Helical" evidence="7">
    <location>
        <begin position="138"/>
        <end position="158"/>
    </location>
</feature>
<feature type="transmembrane region" description="Helical" evidence="7">
    <location>
        <begin position="293"/>
        <end position="311"/>
    </location>
</feature>
<dbReference type="Proteomes" id="UP000358366">
    <property type="component" value="Unassembled WGS sequence"/>
</dbReference>
<comment type="subcellular location">
    <subcellularLocation>
        <location evidence="1">Cell membrane</location>
    </subcellularLocation>
</comment>
<protein>
    <submittedName>
        <fullName evidence="9">Electron transport protein YccM</fullName>
    </submittedName>
</protein>
<accession>A0A564TBM1</accession>
<dbReference type="EMBL" id="CABHNI010000027">
    <property type="protein sequence ID" value="VUX04474.1"/>
    <property type="molecule type" value="Genomic_DNA"/>
</dbReference>
<keyword evidence="4" id="KW-0408">Iron</keyword>
<dbReference type="GO" id="GO:0046872">
    <property type="term" value="F:metal ion binding"/>
    <property type="evidence" value="ECO:0007669"/>
    <property type="project" value="UniProtKB-KW"/>
</dbReference>
<feature type="domain" description="4Fe-4S ferredoxin-type" evidence="8">
    <location>
        <begin position="222"/>
        <end position="252"/>
    </location>
</feature>
<evidence type="ECO:0000256" key="5">
    <source>
        <dbReference type="ARBA" id="ARBA00023014"/>
    </source>
</evidence>
<dbReference type="PANTHER" id="PTHR30224:SF4">
    <property type="entry name" value="ELECTRON TRANSPORT PROTEIN YCCM-RELATED"/>
    <property type="match status" value="1"/>
</dbReference>
<dbReference type="InterPro" id="IPR052378">
    <property type="entry name" value="NosR_regulator"/>
</dbReference>
<proteinExistence type="predicted"/>
<dbReference type="SUPFAM" id="SSF54862">
    <property type="entry name" value="4Fe-4S ferredoxins"/>
    <property type="match status" value="1"/>
</dbReference>
<dbReference type="GO" id="GO:0005886">
    <property type="term" value="C:plasma membrane"/>
    <property type="evidence" value="ECO:0007669"/>
    <property type="project" value="UniProtKB-SubCell"/>
</dbReference>
<evidence type="ECO:0000313" key="9">
    <source>
        <dbReference type="EMBL" id="VUX04474.1"/>
    </source>
</evidence>
<sequence>MQSQMHYKRQEINVNILEKYLTDRFTIKQVKKIHIWLRTGIQLFFFLLFPSAYTAAFAGIKYIFTQIGAGEMVSVSSFVTVLIVLCGYTIIFGRFFCGFACAFGTLGDAVHAGYVWCCKKLKKKPVVLSQMISTRLSVCKYLILLMIVLMCYAGIYSKAQGTSPWDVFSMIHAGNLKLANYIPGLIILLLILVGMCVQERFFCRFLCPMGAIFSLLPVLPIFSLRRDRGSCIPKCSGCTRKCPSDIQLPDNGSWEISADCFQCQKCMDVCPKSNVHCAVNDHFRKITLRGNEIILTVLRALLLLGIFILLGI</sequence>
<keyword evidence="3" id="KW-0479">Metal-binding</keyword>
<evidence type="ECO:0000256" key="6">
    <source>
        <dbReference type="ARBA" id="ARBA00023136"/>
    </source>
</evidence>
<reference evidence="9 10" key="1">
    <citation type="submission" date="2019-07" db="EMBL/GenBank/DDBJ databases">
        <authorList>
            <person name="Hibberd C M."/>
            <person name="Gehrig L. J."/>
            <person name="Chang H.-W."/>
            <person name="Venkatesh S."/>
        </authorList>
    </citation>
    <scope>NUCLEOTIDE SEQUENCE [LARGE SCALE GENOMIC DNA]</scope>
    <source>
        <strain evidence="9">Dorea_formicigenerans_SSTS_Bg7063</strain>
    </source>
</reference>
<keyword evidence="7" id="KW-1133">Transmembrane helix</keyword>
<keyword evidence="6 7" id="KW-0472">Membrane</keyword>
<evidence type="ECO:0000256" key="4">
    <source>
        <dbReference type="ARBA" id="ARBA00023004"/>
    </source>
</evidence>
<gene>
    <name evidence="9" type="primary">yccM_1</name>
    <name evidence="9" type="ORF">DFSSTS7063_01259</name>
</gene>